<proteinExistence type="inferred from homology"/>
<comment type="subcellular location">
    <subcellularLocation>
        <location evidence="1">Membrane</location>
        <topology evidence="1">Multi-pass membrane protein</topology>
    </subcellularLocation>
</comment>
<feature type="transmembrane region" description="Helical" evidence="6">
    <location>
        <begin position="256"/>
        <end position="279"/>
    </location>
</feature>
<feature type="transmembrane region" description="Helical" evidence="6">
    <location>
        <begin position="299"/>
        <end position="325"/>
    </location>
</feature>
<evidence type="ECO:0000256" key="6">
    <source>
        <dbReference type="SAM" id="Phobius"/>
    </source>
</evidence>
<feature type="transmembrane region" description="Helical" evidence="6">
    <location>
        <begin position="228"/>
        <end position="249"/>
    </location>
</feature>
<dbReference type="PANTHER" id="PTHR21716:SF4">
    <property type="entry name" value="TRANSMEMBRANE PROTEIN 245"/>
    <property type="match status" value="1"/>
</dbReference>
<keyword evidence="3 6" id="KW-0812">Transmembrane</keyword>
<keyword evidence="5 6" id="KW-0472">Membrane</keyword>
<feature type="transmembrane region" description="Helical" evidence="6">
    <location>
        <begin position="26"/>
        <end position="44"/>
    </location>
</feature>
<protein>
    <submittedName>
        <fullName evidence="7">AI-2E family transporter</fullName>
    </submittedName>
</protein>
<gene>
    <name evidence="7" type="ORF">FYC77_03275</name>
</gene>
<evidence type="ECO:0000256" key="1">
    <source>
        <dbReference type="ARBA" id="ARBA00004141"/>
    </source>
</evidence>
<evidence type="ECO:0000256" key="3">
    <source>
        <dbReference type="ARBA" id="ARBA00022692"/>
    </source>
</evidence>
<evidence type="ECO:0000256" key="2">
    <source>
        <dbReference type="ARBA" id="ARBA00009773"/>
    </source>
</evidence>
<dbReference type="Pfam" id="PF01594">
    <property type="entry name" value="AI-2E_transport"/>
    <property type="match status" value="1"/>
</dbReference>
<evidence type="ECO:0000313" key="7">
    <source>
        <dbReference type="EMBL" id="TYT63614.1"/>
    </source>
</evidence>
<organism evidence="7 8">
    <name type="scientific">Natrialba swarupiae</name>
    <dbReference type="NCBI Taxonomy" id="2448032"/>
    <lineage>
        <taxon>Archaea</taxon>
        <taxon>Methanobacteriati</taxon>
        <taxon>Methanobacteriota</taxon>
        <taxon>Stenosarchaea group</taxon>
        <taxon>Halobacteria</taxon>
        <taxon>Halobacteriales</taxon>
        <taxon>Natrialbaceae</taxon>
        <taxon>Natrialba</taxon>
    </lineage>
</organism>
<accession>A0A5D5ARA8</accession>
<reference evidence="7 8" key="1">
    <citation type="submission" date="2019-08" db="EMBL/GenBank/DDBJ databases">
        <title>Archaea genome.</title>
        <authorList>
            <person name="Kajale S."/>
            <person name="Shouche Y."/>
            <person name="Deshpande N."/>
            <person name="Sharma A."/>
        </authorList>
    </citation>
    <scope>NUCLEOTIDE SEQUENCE [LARGE SCALE GENOMIC DNA]</scope>
    <source>
        <strain evidence="7 8">ESP3B_9</strain>
    </source>
</reference>
<name>A0A5D5ARA8_9EURY</name>
<comment type="similarity">
    <text evidence="2">Belongs to the autoinducer-2 exporter (AI-2E) (TC 2.A.86) family.</text>
</comment>
<keyword evidence="8" id="KW-1185">Reference proteome</keyword>
<feature type="transmembrane region" description="Helical" evidence="6">
    <location>
        <begin position="147"/>
        <end position="166"/>
    </location>
</feature>
<keyword evidence="4 6" id="KW-1133">Transmembrane helix</keyword>
<dbReference type="Proteomes" id="UP000324104">
    <property type="component" value="Unassembled WGS sequence"/>
</dbReference>
<dbReference type="AlphaFoldDB" id="A0A5D5ARA8"/>
<dbReference type="RefSeq" id="WP_149080081.1">
    <property type="nucleotide sequence ID" value="NZ_VTAW01000002.1"/>
</dbReference>
<feature type="transmembrane region" description="Helical" evidence="6">
    <location>
        <begin position="56"/>
        <end position="80"/>
    </location>
</feature>
<comment type="caution">
    <text evidence="7">The sequence shown here is derived from an EMBL/GenBank/DDBJ whole genome shotgun (WGS) entry which is preliminary data.</text>
</comment>
<sequence length="364" mass="38787">MDVRTAFFALLLVVLGAIATLMIAPLLQYVLAAALLAFVLFPAYERLEPRLGSKIAALALTILAVVGAVVPLLFVSLIVLQTVASFLGDIDGASLVTRGREIARDEFGLEVEQIQALEMAVLTEIDSSLSNAAELALLELLSLVNTSIEMGLGLIVFVFLLYYLLADGETFVVWLREVVPLEEEVREELFAEINVVTWAVIKSHVLVAIVEGVLGGLGLYLLGVPNVAFWTIIMTVVAFLPAVGVWLVWAPAVGYLAITSGPVPALALFLYGVTVLSLVDNYLRAIFVDRDSGLHPAVVIVGVIGGIYLLGIMGLFLGPVLLAVFKAGLNVFSRYDFTAAGAESDRAVKTGEPLAEDSSPSATD</sequence>
<evidence type="ECO:0000313" key="8">
    <source>
        <dbReference type="Proteomes" id="UP000324104"/>
    </source>
</evidence>
<dbReference type="GO" id="GO:0016020">
    <property type="term" value="C:membrane"/>
    <property type="evidence" value="ECO:0007669"/>
    <property type="project" value="UniProtKB-SubCell"/>
</dbReference>
<evidence type="ECO:0000256" key="5">
    <source>
        <dbReference type="ARBA" id="ARBA00023136"/>
    </source>
</evidence>
<dbReference type="InterPro" id="IPR002549">
    <property type="entry name" value="AI-2E-like"/>
</dbReference>
<dbReference type="EMBL" id="VTAW01000002">
    <property type="protein sequence ID" value="TYT63614.1"/>
    <property type="molecule type" value="Genomic_DNA"/>
</dbReference>
<evidence type="ECO:0000256" key="4">
    <source>
        <dbReference type="ARBA" id="ARBA00022989"/>
    </source>
</evidence>
<dbReference type="PANTHER" id="PTHR21716">
    <property type="entry name" value="TRANSMEMBRANE PROTEIN"/>
    <property type="match status" value="1"/>
</dbReference>